<evidence type="ECO:0000313" key="10">
    <source>
        <dbReference type="Proteomes" id="UP000245119"/>
    </source>
</evidence>
<evidence type="ECO:0000256" key="4">
    <source>
        <dbReference type="ARBA" id="ARBA00022989"/>
    </source>
</evidence>
<keyword evidence="6" id="KW-0325">Glycoprotein</keyword>
<feature type="transmembrane region" description="Helical" evidence="7">
    <location>
        <begin position="516"/>
        <end position="536"/>
    </location>
</feature>
<dbReference type="AlphaFoldDB" id="A0A2T7NM02"/>
<evidence type="ECO:0000256" key="5">
    <source>
        <dbReference type="ARBA" id="ARBA00023136"/>
    </source>
</evidence>
<feature type="transmembrane region" description="Helical" evidence="7">
    <location>
        <begin position="266"/>
        <end position="287"/>
    </location>
</feature>
<dbReference type="InterPro" id="IPR007603">
    <property type="entry name" value="Choline_transptr-like"/>
</dbReference>
<feature type="region of interest" description="Disordered" evidence="8">
    <location>
        <begin position="627"/>
        <end position="675"/>
    </location>
</feature>
<evidence type="ECO:0000256" key="6">
    <source>
        <dbReference type="ARBA" id="ARBA00023180"/>
    </source>
</evidence>
<dbReference type="OrthoDB" id="420519at2759"/>
<keyword evidence="3 7" id="KW-0812">Transmembrane</keyword>
<keyword evidence="4 7" id="KW-1133">Transmembrane helix</keyword>
<evidence type="ECO:0000256" key="7">
    <source>
        <dbReference type="RuleBase" id="RU368066"/>
    </source>
</evidence>
<evidence type="ECO:0000313" key="9">
    <source>
        <dbReference type="EMBL" id="PVD22195.1"/>
    </source>
</evidence>
<evidence type="ECO:0000256" key="8">
    <source>
        <dbReference type="SAM" id="MobiDB-lite"/>
    </source>
</evidence>
<feature type="transmembrane region" description="Helical" evidence="7">
    <location>
        <begin position="322"/>
        <end position="345"/>
    </location>
</feature>
<evidence type="ECO:0000256" key="2">
    <source>
        <dbReference type="ARBA" id="ARBA00007168"/>
    </source>
</evidence>
<proteinExistence type="inferred from homology"/>
<dbReference type="STRING" id="400727.A0A2T7NM02"/>
<feature type="compositionally biased region" description="Basic and acidic residues" evidence="8">
    <location>
        <begin position="1"/>
        <end position="18"/>
    </location>
</feature>
<comment type="function">
    <text evidence="7">Choline transporter.</text>
</comment>
<feature type="transmembrane region" description="Helical" evidence="7">
    <location>
        <begin position="31"/>
        <end position="53"/>
    </location>
</feature>
<evidence type="ECO:0000256" key="3">
    <source>
        <dbReference type="ARBA" id="ARBA00022692"/>
    </source>
</evidence>
<dbReference type="GO" id="GO:0022857">
    <property type="term" value="F:transmembrane transporter activity"/>
    <property type="evidence" value="ECO:0007669"/>
    <property type="project" value="UniProtKB-UniRule"/>
</dbReference>
<gene>
    <name evidence="9" type="ORF">C0Q70_18000</name>
</gene>
<comment type="subcellular location">
    <subcellularLocation>
        <location evidence="7">Cell membrane</location>
        <topology evidence="7">Multi-pass membrane protein</topology>
    </subcellularLocation>
    <subcellularLocation>
        <location evidence="1">Membrane</location>
        <topology evidence="1">Multi-pass membrane protein</topology>
    </subcellularLocation>
</comment>
<protein>
    <recommendedName>
        <fullName evidence="7">Choline transporter-like protein</fullName>
    </recommendedName>
</protein>
<feature type="transmembrane region" description="Helical" evidence="7">
    <location>
        <begin position="416"/>
        <end position="438"/>
    </location>
</feature>
<comment type="caution">
    <text evidence="9">The sequence shown here is derived from an EMBL/GenBank/DDBJ whole genome shotgun (WGS) entry which is preliminary data.</text>
</comment>
<feature type="region of interest" description="Disordered" evidence="8">
    <location>
        <begin position="1"/>
        <end position="25"/>
    </location>
</feature>
<feature type="transmembrane region" description="Helical" evidence="7">
    <location>
        <begin position="239"/>
        <end position="259"/>
    </location>
</feature>
<dbReference type="Pfam" id="PF04515">
    <property type="entry name" value="Choline_transpo"/>
    <property type="match status" value="1"/>
</dbReference>
<keyword evidence="5 7" id="KW-0472">Membrane</keyword>
<evidence type="ECO:0000256" key="1">
    <source>
        <dbReference type="ARBA" id="ARBA00004141"/>
    </source>
</evidence>
<comment type="similarity">
    <text evidence="2 7">Belongs to the CTL (choline transporter-like) family.</text>
</comment>
<dbReference type="PANTHER" id="PTHR12385:SF14">
    <property type="entry name" value="CHOLINE TRANSPORTER-LIKE 2"/>
    <property type="match status" value="1"/>
</dbReference>
<reference evidence="9 10" key="1">
    <citation type="submission" date="2018-04" db="EMBL/GenBank/DDBJ databases">
        <title>The genome of golden apple snail Pomacea canaliculata provides insight into stress tolerance and invasive adaptation.</title>
        <authorList>
            <person name="Liu C."/>
            <person name="Liu B."/>
            <person name="Ren Y."/>
            <person name="Zhang Y."/>
            <person name="Wang H."/>
            <person name="Li S."/>
            <person name="Jiang F."/>
            <person name="Yin L."/>
            <person name="Zhang G."/>
            <person name="Qian W."/>
            <person name="Fan W."/>
        </authorList>
    </citation>
    <scope>NUCLEOTIDE SEQUENCE [LARGE SCALE GENOMIC DNA]</scope>
    <source>
        <strain evidence="9">SZHN2017</strain>
        <tissue evidence="9">Muscle</tissue>
    </source>
</reference>
<keyword evidence="10" id="KW-1185">Reference proteome</keyword>
<organism evidence="9 10">
    <name type="scientific">Pomacea canaliculata</name>
    <name type="common">Golden apple snail</name>
    <dbReference type="NCBI Taxonomy" id="400727"/>
    <lineage>
        <taxon>Eukaryota</taxon>
        <taxon>Metazoa</taxon>
        <taxon>Spiralia</taxon>
        <taxon>Lophotrochozoa</taxon>
        <taxon>Mollusca</taxon>
        <taxon>Gastropoda</taxon>
        <taxon>Caenogastropoda</taxon>
        <taxon>Architaenioglossa</taxon>
        <taxon>Ampullarioidea</taxon>
        <taxon>Ampullariidae</taxon>
        <taxon>Pomacea</taxon>
    </lineage>
</organism>
<feature type="transmembrane region" description="Helical" evidence="7">
    <location>
        <begin position="556"/>
        <end position="576"/>
    </location>
</feature>
<dbReference type="PANTHER" id="PTHR12385">
    <property type="entry name" value="CHOLINE TRANSPORTER-LIKE (SLC FAMILY 44)"/>
    <property type="match status" value="1"/>
</dbReference>
<feature type="transmembrane region" description="Helical" evidence="7">
    <location>
        <begin position="366"/>
        <end position="396"/>
    </location>
</feature>
<sequence length="675" mass="76168">MAKGKKNDTGSPKEHDPSFKGPVSERSCTDVVCCILFILCILGAAVCSIIGYARGDPNRLVYATDSAGNFCGQGKFQNKSFLFFFDLIQCAKMGPGVVLGCPTPQVCVSECPQENFVYLESVTLERAGQRQKAREKLICKYDVDPQVSTETIEDLVKKEMCAAYYVASKSVINRCIPAVFNKILDLKEQLKTADNNSIQTVFGETVTGTKLENGTIYLAQFYKLKGYAELVFKDLCESWPHIIVGLVIATVISFLWIVLLRYFVGVIVWLTLILFAGLFAFSSYYSYRRYYDLKGKNLTSEFGLSQAFVLNFEHYLTLKETWLAFGCTSATLLAIFLLIVIVLARRICIAIELIKEGSRYTIPMQLYMLFMFFWLMNFVVAFGQMTLAGAFATFYWSRKEMPPHPLLSSFCRCLRYHLGSLAFGSLIIASIQLIRSILEYMDRKLKSSENSVAKFILKCLKCCFWCLEKILKFINKNAYIMIAIYGRSFCTATKDAFMLIMRNVLRTYVLDKVSDFIMFISKLMVTGGVAIGAYYWFENRIPFLENFIPDLHFRLLPVIILVLGTYLVTSCFFNVYDMAVDTLFLCFLEDLERNDGSPEKPYQMSSGLKTILRKDVDEVDNVHVEGASNIPAENAGEGRLRAGSQVEGGTETLLPAEQEADAELKAAEDQDATDQ</sequence>
<dbReference type="GO" id="GO:0005886">
    <property type="term" value="C:plasma membrane"/>
    <property type="evidence" value="ECO:0007669"/>
    <property type="project" value="UniProtKB-SubCell"/>
</dbReference>
<name>A0A2T7NM02_POMCA</name>
<accession>A0A2T7NM02</accession>
<dbReference type="EMBL" id="PZQS01000011">
    <property type="protein sequence ID" value="PVD22195.1"/>
    <property type="molecule type" value="Genomic_DNA"/>
</dbReference>
<dbReference type="Proteomes" id="UP000245119">
    <property type="component" value="Linkage Group LG11"/>
</dbReference>